<dbReference type="RefSeq" id="WP_170030779.1">
    <property type="nucleotide sequence ID" value="NZ_JABDTL010000001.1"/>
</dbReference>
<feature type="transmembrane region" description="Helical" evidence="7">
    <location>
        <begin position="134"/>
        <end position="154"/>
    </location>
</feature>
<keyword evidence="2" id="KW-1003">Cell membrane</keyword>
<evidence type="ECO:0000256" key="6">
    <source>
        <dbReference type="SAM" id="MobiDB-lite"/>
    </source>
</evidence>
<feature type="transmembrane region" description="Helical" evidence="7">
    <location>
        <begin position="345"/>
        <end position="366"/>
    </location>
</feature>
<dbReference type="GO" id="GO:0005886">
    <property type="term" value="C:plasma membrane"/>
    <property type="evidence" value="ECO:0007669"/>
    <property type="project" value="UniProtKB-SubCell"/>
</dbReference>
<feature type="transmembrane region" description="Helical" evidence="7">
    <location>
        <begin position="35"/>
        <end position="57"/>
    </location>
</feature>
<keyword evidence="9" id="KW-1185">Reference proteome</keyword>
<feature type="transmembrane region" description="Helical" evidence="7">
    <location>
        <begin position="102"/>
        <end position="128"/>
    </location>
</feature>
<dbReference type="PANTHER" id="PTHR30250">
    <property type="entry name" value="PST FAMILY PREDICTED COLANIC ACID TRANSPORTER"/>
    <property type="match status" value="1"/>
</dbReference>
<keyword evidence="3 7" id="KW-0812">Transmembrane</keyword>
<name>A0A841GJ46_9BACT</name>
<keyword evidence="5 7" id="KW-0472">Membrane</keyword>
<protein>
    <submittedName>
        <fullName evidence="8">O-antigen/teichoic acid export membrane protein</fullName>
    </submittedName>
</protein>
<gene>
    <name evidence="8" type="ORF">HNQ61_000188</name>
</gene>
<evidence type="ECO:0000256" key="5">
    <source>
        <dbReference type="ARBA" id="ARBA00023136"/>
    </source>
</evidence>
<proteinExistence type="predicted"/>
<evidence type="ECO:0000313" key="8">
    <source>
        <dbReference type="EMBL" id="MBB6068577.1"/>
    </source>
</evidence>
<feature type="transmembrane region" description="Helical" evidence="7">
    <location>
        <begin position="407"/>
        <end position="428"/>
    </location>
</feature>
<feature type="transmembrane region" description="Helical" evidence="7">
    <location>
        <begin position="378"/>
        <end position="401"/>
    </location>
</feature>
<dbReference type="Proteomes" id="UP000582837">
    <property type="component" value="Unassembled WGS sequence"/>
</dbReference>
<comment type="caution">
    <text evidence="8">The sequence shown here is derived from an EMBL/GenBank/DDBJ whole genome shotgun (WGS) entry which is preliminary data.</text>
</comment>
<feature type="transmembrane region" description="Helical" evidence="7">
    <location>
        <begin position="191"/>
        <end position="209"/>
    </location>
</feature>
<sequence>MKVAVAGERDGAPHAEPAPSPPAAPRTSVARHGGIYLVARFASDALGLVALGVYTRVLSPGEYGTYAMVIATSALVHAVLYNWLSLGVARFLPEQRGTYERFLASALAAFAAITAVITIVGVAASLFWPDRSARPLFALGTGLLVVHAWFEMNLEVARAQLAPGRYALLSAAKGAISLAVGVYLAHQGWGARGLLAGLIVSMLVVGGWGSRKHWPRMRLADVDREVVGRVFRYGAPLTGVLLASFIVDSSDRLLLGTMAGADAAGVYSASYVLAKQGIIILMLPVALATFPVAVRAMSERGLAAAQAELQRGAVLLLALSVPGTVGLMILAPSVAHVFLGPEFRAQGGAILPIVAFAVFLLGMQQYHFGRAFTLSKNTWLGIWPTGVAAAVNLGLNLLWIPRWGVMGALYATVAGYGVSVLLTWWIGLRLFPLPFPTRESLRIALAAGVMAAALVPVMSGRGPWALGGQVALGAAVYGAAALAMNVAGARGRLSAWRTR</sequence>
<feature type="transmembrane region" description="Helical" evidence="7">
    <location>
        <begin position="277"/>
        <end position="294"/>
    </location>
</feature>
<keyword evidence="4 7" id="KW-1133">Transmembrane helix</keyword>
<feature type="transmembrane region" description="Helical" evidence="7">
    <location>
        <begin position="166"/>
        <end position="185"/>
    </location>
</feature>
<feature type="transmembrane region" description="Helical" evidence="7">
    <location>
        <begin position="314"/>
        <end position="339"/>
    </location>
</feature>
<feature type="transmembrane region" description="Helical" evidence="7">
    <location>
        <begin position="230"/>
        <end position="247"/>
    </location>
</feature>
<feature type="transmembrane region" description="Helical" evidence="7">
    <location>
        <begin position="470"/>
        <end position="489"/>
    </location>
</feature>
<evidence type="ECO:0000313" key="9">
    <source>
        <dbReference type="Proteomes" id="UP000582837"/>
    </source>
</evidence>
<dbReference type="AlphaFoldDB" id="A0A841GJ46"/>
<feature type="transmembrane region" description="Helical" evidence="7">
    <location>
        <begin position="440"/>
        <end position="458"/>
    </location>
</feature>
<comment type="subcellular location">
    <subcellularLocation>
        <location evidence="1">Cell membrane</location>
        <topology evidence="1">Multi-pass membrane protein</topology>
    </subcellularLocation>
</comment>
<feature type="region of interest" description="Disordered" evidence="6">
    <location>
        <begin position="1"/>
        <end position="26"/>
    </location>
</feature>
<accession>A0A841GJ46</accession>
<evidence type="ECO:0000256" key="1">
    <source>
        <dbReference type="ARBA" id="ARBA00004651"/>
    </source>
</evidence>
<evidence type="ECO:0000256" key="2">
    <source>
        <dbReference type="ARBA" id="ARBA00022475"/>
    </source>
</evidence>
<dbReference type="PANTHER" id="PTHR30250:SF31">
    <property type="entry name" value="INNER MEMBRANE PROTEIN YGHQ"/>
    <property type="match status" value="1"/>
</dbReference>
<evidence type="ECO:0000256" key="4">
    <source>
        <dbReference type="ARBA" id="ARBA00022989"/>
    </source>
</evidence>
<evidence type="ECO:0000256" key="7">
    <source>
        <dbReference type="SAM" id="Phobius"/>
    </source>
</evidence>
<dbReference type="EMBL" id="JACHIA010000001">
    <property type="protein sequence ID" value="MBB6068577.1"/>
    <property type="molecule type" value="Genomic_DNA"/>
</dbReference>
<dbReference type="Pfam" id="PF13440">
    <property type="entry name" value="Polysacc_synt_3"/>
    <property type="match status" value="1"/>
</dbReference>
<evidence type="ECO:0000256" key="3">
    <source>
        <dbReference type="ARBA" id="ARBA00022692"/>
    </source>
</evidence>
<feature type="transmembrane region" description="Helical" evidence="7">
    <location>
        <begin position="63"/>
        <end position="81"/>
    </location>
</feature>
<reference evidence="8 9" key="1">
    <citation type="submission" date="2020-08" db="EMBL/GenBank/DDBJ databases">
        <title>Genomic Encyclopedia of Type Strains, Phase IV (KMG-IV): sequencing the most valuable type-strain genomes for metagenomic binning, comparative biology and taxonomic classification.</title>
        <authorList>
            <person name="Goeker M."/>
        </authorList>
    </citation>
    <scope>NUCLEOTIDE SEQUENCE [LARGE SCALE GENOMIC DNA]</scope>
    <source>
        <strain evidence="8 9">DSM 29007</strain>
    </source>
</reference>
<organism evidence="8 9">
    <name type="scientific">Longimicrobium terrae</name>
    <dbReference type="NCBI Taxonomy" id="1639882"/>
    <lineage>
        <taxon>Bacteria</taxon>
        <taxon>Pseudomonadati</taxon>
        <taxon>Gemmatimonadota</taxon>
        <taxon>Longimicrobiia</taxon>
        <taxon>Longimicrobiales</taxon>
        <taxon>Longimicrobiaceae</taxon>
        <taxon>Longimicrobium</taxon>
    </lineage>
</organism>
<dbReference type="InterPro" id="IPR050833">
    <property type="entry name" value="Poly_Biosynth_Transport"/>
</dbReference>